<dbReference type="InterPro" id="IPR009377">
    <property type="entry name" value="EutA"/>
</dbReference>
<dbReference type="Proteomes" id="UP000294682">
    <property type="component" value="Unassembled WGS sequence"/>
</dbReference>
<dbReference type="PIRSF" id="PIRSF012293">
    <property type="entry name" value="EutA"/>
    <property type="match status" value="1"/>
</dbReference>
<dbReference type="InterPro" id="IPR050696">
    <property type="entry name" value="FtsA/MreB"/>
</dbReference>
<gene>
    <name evidence="1" type="ORF">EDD78_10297</name>
</gene>
<comment type="caution">
    <text evidence="1">The sequence shown here is derived from an EMBL/GenBank/DDBJ whole genome shotgun (WGS) entry which is preliminary data.</text>
</comment>
<dbReference type="RefSeq" id="WP_132083923.1">
    <property type="nucleotide sequence ID" value="NZ_SLUK01000002.1"/>
</dbReference>
<dbReference type="Pfam" id="PF06277">
    <property type="entry name" value="EutA"/>
    <property type="match status" value="1"/>
</dbReference>
<evidence type="ECO:0000313" key="1">
    <source>
        <dbReference type="EMBL" id="TCL44478.1"/>
    </source>
</evidence>
<dbReference type="AlphaFoldDB" id="A0A9X8UL45"/>
<dbReference type="PANTHER" id="PTHR32432">
    <property type="entry name" value="CELL DIVISION PROTEIN FTSA-RELATED"/>
    <property type="match status" value="1"/>
</dbReference>
<dbReference type="PANTHER" id="PTHR32432:SF13">
    <property type="entry name" value="ETHANOLAMINE AMMONIA-LYASE REACTIVASE EUTA"/>
    <property type="match status" value="1"/>
</dbReference>
<evidence type="ECO:0000313" key="2">
    <source>
        <dbReference type="Proteomes" id="UP000294682"/>
    </source>
</evidence>
<organism evidence="1 2">
    <name type="scientific">Harryflintia acetispora</name>
    <dbReference type="NCBI Taxonomy" id="1849041"/>
    <lineage>
        <taxon>Bacteria</taxon>
        <taxon>Bacillati</taxon>
        <taxon>Bacillota</taxon>
        <taxon>Clostridia</taxon>
        <taxon>Eubacteriales</taxon>
        <taxon>Oscillospiraceae</taxon>
        <taxon>Harryflintia</taxon>
    </lineage>
</organism>
<keyword evidence="2" id="KW-1185">Reference proteome</keyword>
<sequence length="476" mass="49903">MDSELLSVGIDVGTSTTSVIFSSLLVRNTASGFTVPALSIIDKKIVYRGGIHVTPLLDESHIDAGRVREIVAGEYAKAGITPAEVSTGAVIITGESARKENAAALAASLGEFCGDFVVATAGPDLESIIAAKGAGAQQLSQQRGCTAVNLDVGGGTSNLAAFCCGELCAKGCYDVGGRLVRTDEAGAITYVSERLRPLLEELGFSLPLGAPAGEEGLRALTDRMASLLGEALGLLPVTDRLPPLQTAGSSAFSLKQKIDALSFSGGVADYIYHPAKDWRRYGDIGLLLADSIRQSGWFRCCNVVPPLETIRATVVGAGSYTTTLSGSTIFYSGEGLFPLKNVPVLALDPGTERSCLAGECGALREQACWFLQQSDADNLFFCLRQTQNPSYREVGALAGALAGAAEELPPGQPLLVLTRYDFSKSLGLALWRLLKGQRPVVSIDSVQAGEGDYLDIGKPLMDGMAVPVVCKTLIYG</sequence>
<protein>
    <submittedName>
        <fullName evidence="1">Ethanolamine utilization protein EutA</fullName>
    </submittedName>
</protein>
<accession>A0A9X8UL45</accession>
<reference evidence="1 2" key="1">
    <citation type="submission" date="2019-03" db="EMBL/GenBank/DDBJ databases">
        <title>Genomic Encyclopedia of Type Strains, Phase IV (KMG-IV): sequencing the most valuable type-strain genomes for metagenomic binning, comparative biology and taxonomic classification.</title>
        <authorList>
            <person name="Goeker M."/>
        </authorList>
    </citation>
    <scope>NUCLEOTIDE SEQUENCE [LARGE SCALE GENOMIC DNA]</scope>
    <source>
        <strain evidence="1 2">DSM 100433</strain>
    </source>
</reference>
<name>A0A9X8UL45_9FIRM</name>
<dbReference type="EMBL" id="SLUK01000002">
    <property type="protein sequence ID" value="TCL44478.1"/>
    <property type="molecule type" value="Genomic_DNA"/>
</dbReference>
<proteinExistence type="predicted"/>